<dbReference type="SMR" id="A2FHK8"/>
<dbReference type="AlphaFoldDB" id="A2FHK8"/>
<dbReference type="PANTHER" id="PTHR34203">
    <property type="entry name" value="METHYLTRANSFERASE, FKBM FAMILY PROTEIN"/>
    <property type="match status" value="1"/>
</dbReference>
<dbReference type="Gene3D" id="3.40.50.150">
    <property type="entry name" value="Vaccinia Virus protein VP39"/>
    <property type="match status" value="1"/>
</dbReference>
<feature type="signal peptide" evidence="1">
    <location>
        <begin position="1"/>
        <end position="20"/>
    </location>
</feature>
<organism evidence="3 4">
    <name type="scientific">Trichomonas vaginalis (strain ATCC PRA-98 / G3)</name>
    <dbReference type="NCBI Taxonomy" id="412133"/>
    <lineage>
        <taxon>Eukaryota</taxon>
        <taxon>Metamonada</taxon>
        <taxon>Parabasalia</taxon>
        <taxon>Trichomonadida</taxon>
        <taxon>Trichomonadidae</taxon>
        <taxon>Trichomonas</taxon>
    </lineage>
</organism>
<proteinExistence type="predicted"/>
<feature type="domain" description="Methyltransferase FkbM" evidence="2">
    <location>
        <begin position="167"/>
        <end position="324"/>
    </location>
</feature>
<keyword evidence="3" id="KW-0808">Transferase</keyword>
<dbReference type="RefSeq" id="XP_001308529.1">
    <property type="nucleotide sequence ID" value="XM_001308528.1"/>
</dbReference>
<name>A2FHK8_TRIV3</name>
<dbReference type="InParanoid" id="A2FHK8"/>
<evidence type="ECO:0000313" key="4">
    <source>
        <dbReference type="Proteomes" id="UP000001542"/>
    </source>
</evidence>
<evidence type="ECO:0000256" key="1">
    <source>
        <dbReference type="SAM" id="SignalP"/>
    </source>
</evidence>
<dbReference type="KEGG" id="tva:4753355"/>
<dbReference type="GO" id="GO:0008171">
    <property type="term" value="F:O-methyltransferase activity"/>
    <property type="evidence" value="ECO:0000318"/>
    <property type="project" value="GO_Central"/>
</dbReference>
<dbReference type="VEuPathDB" id="TrichDB:TVAGG3_0741640"/>
<evidence type="ECO:0000313" key="3">
    <source>
        <dbReference type="EMBL" id="EAX95599.1"/>
    </source>
</evidence>
<dbReference type="Proteomes" id="UP000001542">
    <property type="component" value="Unassembled WGS sequence"/>
</dbReference>
<protein>
    <submittedName>
        <fullName evidence="3">Methyltransferase, FkbM family protein</fullName>
    </submittedName>
</protein>
<dbReference type="SUPFAM" id="SSF53335">
    <property type="entry name" value="S-adenosyl-L-methionine-dependent methyltransferases"/>
    <property type="match status" value="1"/>
</dbReference>
<keyword evidence="1" id="KW-0732">Signal</keyword>
<dbReference type="InterPro" id="IPR006342">
    <property type="entry name" value="FkbM_mtfrase"/>
</dbReference>
<dbReference type="InterPro" id="IPR029063">
    <property type="entry name" value="SAM-dependent_MTases_sf"/>
</dbReference>
<feature type="chain" id="PRO_5002643708" evidence="1">
    <location>
        <begin position="21"/>
        <end position="355"/>
    </location>
</feature>
<keyword evidence="3" id="KW-0489">Methyltransferase</keyword>
<evidence type="ECO:0000259" key="2">
    <source>
        <dbReference type="Pfam" id="PF05050"/>
    </source>
</evidence>
<dbReference type="EMBL" id="DS113797">
    <property type="protein sequence ID" value="EAX95599.1"/>
    <property type="molecule type" value="Genomic_DNA"/>
</dbReference>
<reference evidence="3" key="2">
    <citation type="journal article" date="2007" name="Science">
        <title>Draft genome sequence of the sexually transmitted pathogen Trichomonas vaginalis.</title>
        <authorList>
            <person name="Carlton J.M."/>
            <person name="Hirt R.P."/>
            <person name="Silva J.C."/>
            <person name="Delcher A.L."/>
            <person name="Schatz M."/>
            <person name="Zhao Q."/>
            <person name="Wortman J.R."/>
            <person name="Bidwell S.L."/>
            <person name="Alsmark U.C.M."/>
            <person name="Besteiro S."/>
            <person name="Sicheritz-Ponten T."/>
            <person name="Noel C.J."/>
            <person name="Dacks J.B."/>
            <person name="Foster P.G."/>
            <person name="Simillion C."/>
            <person name="Van de Peer Y."/>
            <person name="Miranda-Saavedra D."/>
            <person name="Barton G.J."/>
            <person name="Westrop G.D."/>
            <person name="Mueller S."/>
            <person name="Dessi D."/>
            <person name="Fiori P.L."/>
            <person name="Ren Q."/>
            <person name="Paulsen I."/>
            <person name="Zhang H."/>
            <person name="Bastida-Corcuera F.D."/>
            <person name="Simoes-Barbosa A."/>
            <person name="Brown M.T."/>
            <person name="Hayes R.D."/>
            <person name="Mukherjee M."/>
            <person name="Okumura C.Y."/>
            <person name="Schneider R."/>
            <person name="Smith A.J."/>
            <person name="Vanacova S."/>
            <person name="Villalvazo M."/>
            <person name="Haas B.J."/>
            <person name="Pertea M."/>
            <person name="Feldblyum T.V."/>
            <person name="Utterback T.R."/>
            <person name="Shu C.L."/>
            <person name="Osoegawa K."/>
            <person name="de Jong P.J."/>
            <person name="Hrdy I."/>
            <person name="Horvathova L."/>
            <person name="Zubacova Z."/>
            <person name="Dolezal P."/>
            <person name="Malik S.B."/>
            <person name="Logsdon J.M. Jr."/>
            <person name="Henze K."/>
            <person name="Gupta A."/>
            <person name="Wang C.C."/>
            <person name="Dunne R.L."/>
            <person name="Upcroft J.A."/>
            <person name="Upcroft P."/>
            <person name="White O."/>
            <person name="Salzberg S.L."/>
            <person name="Tang P."/>
            <person name="Chiu C.-H."/>
            <person name="Lee Y.-S."/>
            <person name="Embley T.M."/>
            <person name="Coombs G.H."/>
            <person name="Mottram J.C."/>
            <person name="Tachezy J."/>
            <person name="Fraser-Liggett C.M."/>
            <person name="Johnson P.J."/>
        </authorList>
    </citation>
    <scope>NUCLEOTIDE SEQUENCE [LARGE SCALE GENOMIC DNA]</scope>
    <source>
        <strain evidence="3">G3</strain>
    </source>
</reference>
<gene>
    <name evidence="3" type="ORF">TVAG_459480</name>
</gene>
<accession>A2FHK8</accession>
<dbReference type="GO" id="GO:0032259">
    <property type="term" value="P:methylation"/>
    <property type="evidence" value="ECO:0007669"/>
    <property type="project" value="UniProtKB-KW"/>
</dbReference>
<dbReference type="PANTHER" id="PTHR34203:SF15">
    <property type="entry name" value="SLL1173 PROTEIN"/>
    <property type="match status" value="1"/>
</dbReference>
<dbReference type="VEuPathDB" id="TrichDB:TVAG_459480"/>
<dbReference type="NCBIfam" id="TIGR01444">
    <property type="entry name" value="fkbM_fam"/>
    <property type="match status" value="1"/>
</dbReference>
<reference evidence="3" key="1">
    <citation type="submission" date="2006-10" db="EMBL/GenBank/DDBJ databases">
        <authorList>
            <person name="Amadeo P."/>
            <person name="Zhao Q."/>
            <person name="Wortman J."/>
            <person name="Fraser-Liggett C."/>
            <person name="Carlton J."/>
        </authorList>
    </citation>
    <scope>NUCLEOTIDE SEQUENCE</scope>
    <source>
        <strain evidence="3">G3</strain>
    </source>
</reference>
<sequence>MKYIISYLLLIVNIIILLSPEDVSIQLPTLGISILRNNMFNSTSDAKIRDFYFYPGANILEKIDKKYRFHAGEFISDQFFSFSYKQKPESLEALKYVGDCMLSCTEKCNCDYPTPFLQQHMHNWSIEIKNIPDVLEWKLPEVMYFHHGLRFQPQKIKDYIKDKDIIDIGAAMGDSAIALSNYTNRRVYSYEISKQFVETAKNLFKTFKIENKTQIFLKGMSDKPKNKKIHDDANLGQNINVNPAKGDAKYVLPITTIDKEVSELNLKVGFIKADVEGLGLAVLRGGLKTIKRDRPVIELASYHSYDEFFGFPQLLFSLPNYLFEFHNENDIIYSFHEVAIFAYPAEIFYPKYYED</sequence>
<keyword evidence="4" id="KW-1185">Reference proteome</keyword>
<dbReference type="OrthoDB" id="10576583at2759"/>
<dbReference type="Pfam" id="PF05050">
    <property type="entry name" value="Methyltransf_21"/>
    <property type="match status" value="1"/>
</dbReference>
<dbReference type="InterPro" id="IPR052514">
    <property type="entry name" value="SAM-dependent_MTase"/>
</dbReference>